<dbReference type="EMBL" id="CP034662">
    <property type="protein sequence ID" value="AZQ93709.1"/>
    <property type="molecule type" value="Genomic_DNA"/>
</dbReference>
<accession>A0A3Q9GI92</accession>
<evidence type="ECO:0000313" key="2">
    <source>
        <dbReference type="EMBL" id="RUO17703.1"/>
    </source>
</evidence>
<organism evidence="1 4">
    <name type="scientific">Moraxella catarrhalis</name>
    <name type="common">Branhamella catarrhalis</name>
    <dbReference type="NCBI Taxonomy" id="480"/>
    <lineage>
        <taxon>Bacteria</taxon>
        <taxon>Pseudomonadati</taxon>
        <taxon>Pseudomonadota</taxon>
        <taxon>Gammaproteobacteria</taxon>
        <taxon>Moraxellales</taxon>
        <taxon>Moraxellaceae</taxon>
        <taxon>Moraxella</taxon>
    </lineage>
</organism>
<gene>
    <name evidence="1" type="ORF">EJK53_1038</name>
    <name evidence="2" type="ORF">EJK54_1218</name>
</gene>
<keyword evidence="3" id="KW-1185">Reference proteome</keyword>
<name>A0A3Q9GI92_MORCA</name>
<dbReference type="AlphaFoldDB" id="A0A3Q9GI92"/>
<evidence type="ECO:0000313" key="4">
    <source>
        <dbReference type="Proteomes" id="UP000280228"/>
    </source>
</evidence>
<protein>
    <submittedName>
        <fullName evidence="1 2">Membrane protein</fullName>
    </submittedName>
</protein>
<dbReference type="Proteomes" id="UP000268436">
    <property type="component" value="Unassembled WGS sequence"/>
</dbReference>
<dbReference type="EMBL" id="RYER01000003">
    <property type="protein sequence ID" value="RUO17703.1"/>
    <property type="molecule type" value="Genomic_DNA"/>
</dbReference>
<proteinExistence type="predicted"/>
<evidence type="ECO:0000313" key="1">
    <source>
        <dbReference type="EMBL" id="AZQ93709.1"/>
    </source>
</evidence>
<reference evidence="3 4" key="1">
    <citation type="submission" date="2018-12" db="EMBL/GenBank/DDBJ databases">
        <title>Persistence of Moraxella catarrhalis in Chronic Obstructive Pulmonary Disease and Regulation of the Hag/MID Adhesin.</title>
        <authorList>
            <person name="Murphy T."/>
            <person name="Zhao X."/>
            <person name="Vyas G."/>
            <person name="Aluvathingal J."/>
            <person name="Nadendla S."/>
            <person name="Tallon L."/>
            <person name="Tettelin H."/>
        </authorList>
    </citation>
    <scope>NUCLEOTIDE SEQUENCE [LARGE SCALE GENOMIC DNA]</scope>
    <source>
        <strain evidence="2 3">173P27B1</strain>
        <strain evidence="1 4">46P58B1</strain>
    </source>
</reference>
<dbReference type="Proteomes" id="UP000280228">
    <property type="component" value="Chromosome"/>
</dbReference>
<sequence length="37" mass="3774">MNDLLKSCLLMIFALTVIGCASVSPTASVMIGGTTTL</sequence>
<dbReference type="PROSITE" id="PS51257">
    <property type="entry name" value="PROKAR_LIPOPROTEIN"/>
    <property type="match status" value="1"/>
</dbReference>
<evidence type="ECO:0000313" key="3">
    <source>
        <dbReference type="Proteomes" id="UP000268436"/>
    </source>
</evidence>